<dbReference type="GO" id="GO:0030170">
    <property type="term" value="F:pyridoxal phosphate binding"/>
    <property type="evidence" value="ECO:0007669"/>
    <property type="project" value="InterPro"/>
</dbReference>
<dbReference type="EMBL" id="DSPX01000117">
    <property type="protein sequence ID" value="HGG01220.1"/>
    <property type="molecule type" value="Genomic_DNA"/>
</dbReference>
<dbReference type="InterPro" id="IPR004839">
    <property type="entry name" value="Aminotransferase_I/II_large"/>
</dbReference>
<comment type="caution">
    <text evidence="6">The sequence shown here is derived from an EMBL/GenBank/DDBJ whole genome shotgun (WGS) entry which is preliminary data.</text>
</comment>
<evidence type="ECO:0000256" key="3">
    <source>
        <dbReference type="ARBA" id="ARBA00022679"/>
    </source>
</evidence>
<dbReference type="InterPro" id="IPR015421">
    <property type="entry name" value="PyrdxlP-dep_Trfase_major"/>
</dbReference>
<evidence type="ECO:0000313" key="6">
    <source>
        <dbReference type="EMBL" id="HGG01220.1"/>
    </source>
</evidence>
<evidence type="ECO:0000259" key="5">
    <source>
        <dbReference type="Pfam" id="PF00155"/>
    </source>
</evidence>
<organism evidence="6">
    <name type="scientific">Planktothricoides sp. SpSt-374</name>
    <dbReference type="NCBI Taxonomy" id="2282167"/>
    <lineage>
        <taxon>Bacteria</taxon>
        <taxon>Bacillati</taxon>
        <taxon>Cyanobacteriota</taxon>
        <taxon>Cyanophyceae</taxon>
        <taxon>Oscillatoriophycideae</taxon>
        <taxon>Oscillatoriales</taxon>
        <taxon>Oscillatoriaceae</taxon>
        <taxon>Planktothricoides</taxon>
    </lineage>
</organism>
<evidence type="ECO:0000256" key="1">
    <source>
        <dbReference type="ARBA" id="ARBA00001933"/>
    </source>
</evidence>
<proteinExistence type="predicted"/>
<dbReference type="NCBIfam" id="NF006967">
    <property type="entry name" value="PRK09440.1-5"/>
    <property type="match status" value="1"/>
</dbReference>
<keyword evidence="2 6" id="KW-0032">Aminotransferase</keyword>
<keyword evidence="3 6" id="KW-0808">Transferase</keyword>
<dbReference type="InterPro" id="IPR015424">
    <property type="entry name" value="PyrdxlP-dep_Trfase"/>
</dbReference>
<evidence type="ECO:0000256" key="4">
    <source>
        <dbReference type="ARBA" id="ARBA00022898"/>
    </source>
</evidence>
<dbReference type="GO" id="GO:1901605">
    <property type="term" value="P:alpha-amino acid metabolic process"/>
    <property type="evidence" value="ECO:0007669"/>
    <property type="project" value="TreeGrafter"/>
</dbReference>
<dbReference type="PANTHER" id="PTHR42790">
    <property type="entry name" value="AMINOTRANSFERASE"/>
    <property type="match status" value="1"/>
</dbReference>
<protein>
    <submittedName>
        <fullName evidence="6">Valine--pyruvate transaminase</fullName>
        <ecNumber evidence="6">2.6.1.66</ecNumber>
    </submittedName>
</protein>
<keyword evidence="4" id="KW-0663">Pyridoxal phosphate</keyword>
<dbReference type="EC" id="2.6.1.66" evidence="6"/>
<feature type="domain" description="Aminotransferase class I/classII large" evidence="5">
    <location>
        <begin position="72"/>
        <end position="406"/>
    </location>
</feature>
<comment type="cofactor">
    <cofactor evidence="1">
        <name>pyridoxal 5'-phosphate</name>
        <dbReference type="ChEBI" id="CHEBI:597326"/>
    </cofactor>
</comment>
<dbReference type="Gene3D" id="3.40.640.10">
    <property type="entry name" value="Type I PLP-dependent aspartate aminotransferase-like (Major domain)"/>
    <property type="match status" value="1"/>
</dbReference>
<dbReference type="AlphaFoldDB" id="A0A7C3ZHB9"/>
<dbReference type="GO" id="GO:0009042">
    <property type="term" value="F:valine-pyruvate transaminase activity"/>
    <property type="evidence" value="ECO:0007669"/>
    <property type="project" value="UniProtKB-EC"/>
</dbReference>
<keyword evidence="6" id="KW-0670">Pyruvate</keyword>
<dbReference type="Pfam" id="PF00155">
    <property type="entry name" value="Aminotran_1_2"/>
    <property type="match status" value="1"/>
</dbReference>
<dbReference type="GO" id="GO:0005829">
    <property type="term" value="C:cytosol"/>
    <property type="evidence" value="ECO:0007669"/>
    <property type="project" value="TreeGrafter"/>
</dbReference>
<gene>
    <name evidence="6" type="ORF">ENR15_11370</name>
</gene>
<accession>A0A7C3ZHB9</accession>
<reference evidence="6" key="1">
    <citation type="journal article" date="2020" name="mSystems">
        <title>Genome- and Community-Level Interaction Insights into Carbon Utilization and Element Cycling Functions of Hydrothermarchaeota in Hydrothermal Sediment.</title>
        <authorList>
            <person name="Zhou Z."/>
            <person name="Liu Y."/>
            <person name="Xu W."/>
            <person name="Pan J."/>
            <person name="Luo Z.H."/>
            <person name="Li M."/>
        </authorList>
    </citation>
    <scope>NUCLEOTIDE SEQUENCE [LARGE SCALE GENOMIC DNA]</scope>
    <source>
        <strain evidence="6">SpSt-374</strain>
    </source>
</reference>
<dbReference type="CDD" id="cd00609">
    <property type="entry name" value="AAT_like"/>
    <property type="match status" value="1"/>
</dbReference>
<evidence type="ECO:0000256" key="2">
    <source>
        <dbReference type="ARBA" id="ARBA00022576"/>
    </source>
</evidence>
<dbReference type="SUPFAM" id="SSF53383">
    <property type="entry name" value="PLP-dependent transferases"/>
    <property type="match status" value="1"/>
</dbReference>
<sequence>MNPALTKFGEQMSHLTGVRAIMKDIVETLHASKDREFINLSAGNPVILPEVEQLWRDCTADLLASPEYGEVVCRYGSSQGYDPLIEAVVVDFNRRYGLSLTERNILITPGSQSIYFFAANTFGGYANDGQLKQIILPLSPDYTGYGGVTLTPEALLAYKPAIEQDVNSHSFKYRPDFSQLSIDENAGCVIFSRPCNPTGNVMTNEEVEKIAALAAVYGVPVLVDSAYAPPFPALNFTEMTPVFGENIVHCMSLSKAGLPGERIGIAIGSEPIINALQSFQTNSCIHSSRYGQAIAARAIASGALASISETVIRPHYQQKFTVVETTLNQYLPQDIPWFLHRGEGAIFAWLWFDELPITDWEFYQQLKEVGIIVVPGNSFFPGLREDWQHTKQCFRISLTATNDEIALGMQRLAKVAETVYQSRGVAPVRSDLTVTA</sequence>
<name>A0A7C3ZHB9_9CYAN</name>
<dbReference type="InterPro" id="IPR050859">
    <property type="entry name" value="Class-I_PLP-dep_aminotransf"/>
</dbReference>
<dbReference type="PANTHER" id="PTHR42790:SF4">
    <property type="entry name" value="VALINE--PYRUVATE AMINOTRANSFERASE"/>
    <property type="match status" value="1"/>
</dbReference>